<dbReference type="Proteomes" id="UP000284051">
    <property type="component" value="Unassembled WGS sequence"/>
</dbReference>
<keyword evidence="1" id="KW-0645">Protease</keyword>
<keyword evidence="1" id="KW-0378">Hydrolase</keyword>
<dbReference type="AlphaFoldDB" id="A0A414T733"/>
<gene>
    <name evidence="1" type="ORF">DW264_03965</name>
</gene>
<dbReference type="Gene3D" id="2.40.10.10">
    <property type="entry name" value="Trypsin-like serine proteases"/>
    <property type="match status" value="1"/>
</dbReference>
<dbReference type="EMBL" id="QRID01000003">
    <property type="protein sequence ID" value="RHG29944.1"/>
    <property type="molecule type" value="Genomic_DNA"/>
</dbReference>
<accession>A0A414T733</accession>
<comment type="caution">
    <text evidence="1">The sequence shown here is derived from an EMBL/GenBank/DDBJ whole genome shotgun (WGS) entry which is preliminary data.</text>
</comment>
<dbReference type="InterPro" id="IPR043504">
    <property type="entry name" value="Peptidase_S1_PA_chymotrypsin"/>
</dbReference>
<evidence type="ECO:0000313" key="1">
    <source>
        <dbReference type="EMBL" id="RHG29944.1"/>
    </source>
</evidence>
<name>A0A414T733_9FIRM</name>
<reference evidence="1 2" key="1">
    <citation type="submission" date="2018-08" db="EMBL/GenBank/DDBJ databases">
        <title>A genome reference for cultivated species of the human gut microbiota.</title>
        <authorList>
            <person name="Zou Y."/>
            <person name="Xue W."/>
            <person name="Luo G."/>
        </authorList>
    </citation>
    <scope>NUCLEOTIDE SEQUENCE [LARGE SCALE GENOMIC DNA]</scope>
    <source>
        <strain evidence="1 2">AM22-21LB</strain>
    </source>
</reference>
<sequence>MREQIENAKRYAVRLKSGNEILGSGVLWKPEGCQQNKLYIFTAAHVVKGKKNINVEFEVNGKIEDVPVEMDKIIIPDEYQKEGDLPDIGIIILDHEYNNFPWYSVAKWEVDKSHIVKQPDMILVGFPVEGMMEKSFEISKDTLECKYESVDEKKWIVKYKFQQANIDNSEKNSELVGFSGSGIFAVIDSELVLVGIHHGSLGQNVARGNLIGTTSDFIRKICEENNCVVPQRERRVNGNLSDRISFFEEEILTELPNDDYDKVMEVLQNILSDDVTEVINSTFCDYCEECKHHKNYHCCEFFRGFLLVLIIFLKTMDENVNLSLPRVKEMNDIPIYFICSEGKVRTNRDNQTKLKLNHFIYALKTKKDLSYKLENDCVIIWGSERDPKDTHRTCSASAYKNVLRDISHADVNRLDITGVAYDFKPKCIIHVNEVIKMMCEGNLKQLKSKFIKYIEELGK</sequence>
<evidence type="ECO:0000313" key="2">
    <source>
        <dbReference type="Proteomes" id="UP000284051"/>
    </source>
</evidence>
<protein>
    <submittedName>
        <fullName evidence="1">Serine protease</fullName>
    </submittedName>
</protein>
<dbReference type="GO" id="GO:0006508">
    <property type="term" value="P:proteolysis"/>
    <property type="evidence" value="ECO:0007669"/>
    <property type="project" value="UniProtKB-KW"/>
</dbReference>
<dbReference type="SUPFAM" id="SSF50494">
    <property type="entry name" value="Trypsin-like serine proteases"/>
    <property type="match status" value="1"/>
</dbReference>
<dbReference type="GO" id="GO:0008233">
    <property type="term" value="F:peptidase activity"/>
    <property type="evidence" value="ECO:0007669"/>
    <property type="project" value="UniProtKB-KW"/>
</dbReference>
<dbReference type="InterPro" id="IPR009003">
    <property type="entry name" value="Peptidase_S1_PA"/>
</dbReference>
<proteinExistence type="predicted"/>
<dbReference type="Pfam" id="PF13365">
    <property type="entry name" value="Trypsin_2"/>
    <property type="match status" value="1"/>
</dbReference>
<organism evidence="1 2">
    <name type="scientific">Roseburia intestinalis</name>
    <dbReference type="NCBI Taxonomy" id="166486"/>
    <lineage>
        <taxon>Bacteria</taxon>
        <taxon>Bacillati</taxon>
        <taxon>Bacillota</taxon>
        <taxon>Clostridia</taxon>
        <taxon>Lachnospirales</taxon>
        <taxon>Lachnospiraceae</taxon>
        <taxon>Roseburia</taxon>
    </lineage>
</organism>